<dbReference type="GO" id="GO:0000287">
    <property type="term" value="F:magnesium ion binding"/>
    <property type="evidence" value="ECO:0007669"/>
    <property type="project" value="TreeGrafter"/>
</dbReference>
<evidence type="ECO:0000256" key="8">
    <source>
        <dbReference type="ARBA" id="ARBA00023299"/>
    </source>
</evidence>
<evidence type="ECO:0000256" key="5">
    <source>
        <dbReference type="ARBA" id="ARBA00022723"/>
    </source>
</evidence>
<keyword evidence="6" id="KW-0378">Hydrolase</keyword>
<comment type="caution">
    <text evidence="11">The sequence shown here is derived from an EMBL/GenBank/DDBJ whole genome shotgun (WGS) entry which is preliminary data.</text>
</comment>
<comment type="cofactor">
    <cofactor evidence="1">
        <name>Mg(2+)</name>
        <dbReference type="ChEBI" id="CHEBI:18420"/>
    </cofactor>
</comment>
<comment type="catalytic activity">
    <reaction evidence="10">
        <text>O-phospho-D-serine + H2O = D-serine + phosphate</text>
        <dbReference type="Rhea" id="RHEA:24873"/>
        <dbReference type="ChEBI" id="CHEBI:15377"/>
        <dbReference type="ChEBI" id="CHEBI:35247"/>
        <dbReference type="ChEBI" id="CHEBI:43474"/>
        <dbReference type="ChEBI" id="CHEBI:58680"/>
        <dbReference type="EC" id="3.1.3.3"/>
    </reaction>
</comment>
<dbReference type="EMBL" id="POSP01000003">
    <property type="protein sequence ID" value="PND37310.1"/>
    <property type="molecule type" value="Genomic_DNA"/>
</dbReference>
<dbReference type="EC" id="3.1.3.3" evidence="3"/>
<evidence type="ECO:0000313" key="11">
    <source>
        <dbReference type="EMBL" id="PND37310.1"/>
    </source>
</evidence>
<keyword evidence="4" id="KW-0028">Amino-acid biosynthesis</keyword>
<dbReference type="InterPro" id="IPR023214">
    <property type="entry name" value="HAD_sf"/>
</dbReference>
<dbReference type="OrthoDB" id="9792539at2"/>
<evidence type="ECO:0000256" key="9">
    <source>
        <dbReference type="ARBA" id="ARBA00048138"/>
    </source>
</evidence>
<evidence type="ECO:0000256" key="6">
    <source>
        <dbReference type="ARBA" id="ARBA00022801"/>
    </source>
</evidence>
<accession>A0A2N8KV54</accession>
<name>A0A2N8KV54_9BURK</name>
<sequence length="229" mass="25060">MNQFFGDYKLAAFAMDSTLLVNDMLIELAEFSGHRSVAEAMTEEGLAGDPSLFKSNLLNRVTLLAGLPMSAVLEVARERMQIRPGVRETFERYRSAGLKTAIITSGFGMFARDLAADLKVDFVRANELRVVDGRLTGELAPQPWGQVCDGGVKVRMLRACMEVVGCSPLQTIVVGRGANDLEMLASVGLPVAFNAPKSVEQTFRAVRGESFDSIASIVPTYDEWINSYR</sequence>
<dbReference type="Pfam" id="PF12710">
    <property type="entry name" value="HAD"/>
    <property type="match status" value="1"/>
</dbReference>
<keyword evidence="12" id="KW-1185">Reference proteome</keyword>
<organism evidence="11 12">
    <name type="scientific">Kinneretia aquatilis</name>
    <dbReference type="NCBI Taxonomy" id="2070761"/>
    <lineage>
        <taxon>Bacteria</taxon>
        <taxon>Pseudomonadati</taxon>
        <taxon>Pseudomonadota</taxon>
        <taxon>Betaproteobacteria</taxon>
        <taxon>Burkholderiales</taxon>
        <taxon>Sphaerotilaceae</taxon>
        <taxon>Roseateles</taxon>
    </lineage>
</organism>
<dbReference type="GO" id="GO:0005737">
    <property type="term" value="C:cytoplasm"/>
    <property type="evidence" value="ECO:0007669"/>
    <property type="project" value="TreeGrafter"/>
</dbReference>
<protein>
    <recommendedName>
        <fullName evidence="3">phosphoserine phosphatase</fullName>
        <ecNumber evidence="3">3.1.3.3</ecNumber>
    </recommendedName>
</protein>
<keyword evidence="7" id="KW-0460">Magnesium</keyword>
<evidence type="ECO:0000313" key="12">
    <source>
        <dbReference type="Proteomes" id="UP000235916"/>
    </source>
</evidence>
<evidence type="ECO:0000256" key="1">
    <source>
        <dbReference type="ARBA" id="ARBA00001946"/>
    </source>
</evidence>
<evidence type="ECO:0000256" key="4">
    <source>
        <dbReference type="ARBA" id="ARBA00022605"/>
    </source>
</evidence>
<dbReference type="NCBIfam" id="TIGR01488">
    <property type="entry name" value="HAD-SF-IB"/>
    <property type="match status" value="1"/>
</dbReference>
<dbReference type="RefSeq" id="WP_102767229.1">
    <property type="nucleotide sequence ID" value="NZ_POSP01000003.1"/>
</dbReference>
<dbReference type="InterPro" id="IPR036412">
    <property type="entry name" value="HAD-like_sf"/>
</dbReference>
<dbReference type="PANTHER" id="PTHR43344:SF2">
    <property type="entry name" value="PHOSPHOSERINE PHOSPHATASE"/>
    <property type="match status" value="1"/>
</dbReference>
<dbReference type="SUPFAM" id="SSF56784">
    <property type="entry name" value="HAD-like"/>
    <property type="match status" value="1"/>
</dbReference>
<proteinExistence type="predicted"/>
<evidence type="ECO:0000256" key="3">
    <source>
        <dbReference type="ARBA" id="ARBA00012640"/>
    </source>
</evidence>
<evidence type="ECO:0000256" key="10">
    <source>
        <dbReference type="ARBA" id="ARBA00048523"/>
    </source>
</evidence>
<dbReference type="GO" id="GO:0036424">
    <property type="term" value="F:L-phosphoserine phosphatase activity"/>
    <property type="evidence" value="ECO:0007669"/>
    <property type="project" value="TreeGrafter"/>
</dbReference>
<evidence type="ECO:0000256" key="7">
    <source>
        <dbReference type="ARBA" id="ARBA00022842"/>
    </source>
</evidence>
<dbReference type="PANTHER" id="PTHR43344">
    <property type="entry name" value="PHOSPHOSERINE PHOSPHATASE"/>
    <property type="match status" value="1"/>
</dbReference>
<dbReference type="Proteomes" id="UP000235916">
    <property type="component" value="Unassembled WGS sequence"/>
</dbReference>
<dbReference type="Gene3D" id="3.40.50.1000">
    <property type="entry name" value="HAD superfamily/HAD-like"/>
    <property type="match status" value="1"/>
</dbReference>
<comment type="pathway">
    <text evidence="2">Amino-acid biosynthesis; L-serine biosynthesis; L-serine from 3-phospho-D-glycerate: step 3/3.</text>
</comment>
<dbReference type="GO" id="GO:0006564">
    <property type="term" value="P:L-serine biosynthetic process"/>
    <property type="evidence" value="ECO:0007669"/>
    <property type="project" value="UniProtKB-KW"/>
</dbReference>
<comment type="catalytic activity">
    <reaction evidence="9">
        <text>O-phospho-L-serine + H2O = L-serine + phosphate</text>
        <dbReference type="Rhea" id="RHEA:21208"/>
        <dbReference type="ChEBI" id="CHEBI:15377"/>
        <dbReference type="ChEBI" id="CHEBI:33384"/>
        <dbReference type="ChEBI" id="CHEBI:43474"/>
        <dbReference type="ChEBI" id="CHEBI:57524"/>
        <dbReference type="EC" id="3.1.3.3"/>
    </reaction>
</comment>
<keyword evidence="8" id="KW-0718">Serine biosynthesis</keyword>
<dbReference type="AlphaFoldDB" id="A0A2N8KV54"/>
<keyword evidence="5" id="KW-0479">Metal-binding</keyword>
<evidence type="ECO:0000256" key="2">
    <source>
        <dbReference type="ARBA" id="ARBA00005135"/>
    </source>
</evidence>
<gene>
    <name evidence="11" type="ORF">C1O66_07045</name>
</gene>
<reference evidence="11 12" key="1">
    <citation type="submission" date="2018-01" db="EMBL/GenBank/DDBJ databases">
        <title>Draft genome sequence of Paucibacter aquatile CR182 isolated from freshwater of the Nakdong River.</title>
        <authorList>
            <person name="Choi A."/>
            <person name="Chung E.J."/>
        </authorList>
    </citation>
    <scope>NUCLEOTIDE SEQUENCE [LARGE SCALE GENOMIC DNA]</scope>
    <source>
        <strain evidence="11 12">CR182</strain>
    </source>
</reference>
<dbReference type="InterPro" id="IPR050582">
    <property type="entry name" value="HAD-like_SerB"/>
</dbReference>